<dbReference type="PANTHER" id="PTHR43386">
    <property type="entry name" value="OLIGOPEPTIDE TRANSPORT SYSTEM PERMEASE PROTEIN APPC"/>
    <property type="match status" value="1"/>
</dbReference>
<dbReference type="InterPro" id="IPR035906">
    <property type="entry name" value="MetI-like_sf"/>
</dbReference>
<sequence>MKKDNKFKSWANRVLANMKAKQSLGQTNEENKDLAPNPFLQPFNYQSWKMVGDAFDMNETLHMKSETKIFKEFVYRYSQNFAGVFGFLVIVLVIILAFIIPFTTQDPNATNIDERHQLFNYTDSKGIYHLLGTDDQGRDLWARLWHGLRYSLALAFMVTIIEVAIGITIGVMMGQFDRFDKFMTFIIKIISVVPTILILILMTIVVSPSFWVIVFSLSLTSWTGMANQIRAQVKRAKNLEWVAASKVLGTPTWKILKNYIPVILPILITQLVFTIPGVILSETSLAFIGLAIDDVPTLGNLISDGQKQFPQFLRYVFIPSGVLILITASVQLIGASIQDSLRRQR</sequence>
<evidence type="ECO:0000256" key="3">
    <source>
        <dbReference type="ARBA" id="ARBA00022475"/>
    </source>
</evidence>
<keyword evidence="13" id="KW-1185">Reference proteome</keyword>
<gene>
    <name evidence="12" type="ORF">V2E24_03255</name>
</gene>
<evidence type="ECO:0000256" key="5">
    <source>
        <dbReference type="ARBA" id="ARBA00022856"/>
    </source>
</evidence>
<dbReference type="Gene3D" id="1.10.3720.10">
    <property type="entry name" value="MetI-like"/>
    <property type="match status" value="1"/>
</dbReference>
<feature type="transmembrane region" description="Helical" evidence="10">
    <location>
        <begin position="81"/>
        <end position="100"/>
    </location>
</feature>
<keyword evidence="7 10" id="KW-1133">Transmembrane helix</keyword>
<keyword evidence="6" id="KW-0653">Protein transport</keyword>
<feature type="transmembrane region" description="Helical" evidence="10">
    <location>
        <begin position="185"/>
        <end position="204"/>
    </location>
</feature>
<keyword evidence="5" id="KW-0571">Peptide transport</keyword>
<feature type="transmembrane region" description="Helical" evidence="10">
    <location>
        <begin position="210"/>
        <end position="229"/>
    </location>
</feature>
<dbReference type="Pfam" id="PF00528">
    <property type="entry name" value="BPD_transp_1"/>
    <property type="match status" value="1"/>
</dbReference>
<keyword evidence="8 10" id="KW-0472">Membrane</keyword>
<dbReference type="InterPro" id="IPR000515">
    <property type="entry name" value="MetI-like"/>
</dbReference>
<keyword evidence="4 10" id="KW-0812">Transmembrane</keyword>
<evidence type="ECO:0000313" key="12">
    <source>
        <dbReference type="EMBL" id="MEE3928579.1"/>
    </source>
</evidence>
<feature type="transmembrane region" description="Helical" evidence="10">
    <location>
        <begin position="150"/>
        <end position="173"/>
    </location>
</feature>
<dbReference type="InterPro" id="IPR025966">
    <property type="entry name" value="OppC_N"/>
</dbReference>
<dbReference type="SUPFAM" id="SSF161098">
    <property type="entry name" value="MetI-like"/>
    <property type="match status" value="1"/>
</dbReference>
<comment type="subcellular location">
    <subcellularLocation>
        <location evidence="1 10">Cell membrane</location>
        <topology evidence="1 10">Multi-pass membrane protein</topology>
    </subcellularLocation>
</comment>
<evidence type="ECO:0000256" key="9">
    <source>
        <dbReference type="ARBA" id="ARBA00024202"/>
    </source>
</evidence>
<evidence type="ECO:0000313" key="13">
    <source>
        <dbReference type="Proteomes" id="UP001344817"/>
    </source>
</evidence>
<name>A0ABU7MM31_9BACT</name>
<reference evidence="12" key="1">
    <citation type="submission" date="2024-01" db="EMBL/GenBank/DDBJ databases">
        <title>Genome sequence of Mycoplasma ciconiae type strain DSM 25251.</title>
        <authorList>
            <person name="Spergser J."/>
        </authorList>
    </citation>
    <scope>NUCLEOTIDE SEQUENCE [LARGE SCALE GENOMIC DNA]</scope>
    <source>
        <strain evidence="12">DSM 25251</strain>
    </source>
</reference>
<dbReference type="Pfam" id="PF12911">
    <property type="entry name" value="OppC_N"/>
    <property type="match status" value="1"/>
</dbReference>
<keyword evidence="3" id="KW-1003">Cell membrane</keyword>
<evidence type="ECO:0000256" key="8">
    <source>
        <dbReference type="ARBA" id="ARBA00023136"/>
    </source>
</evidence>
<proteinExistence type="inferred from homology"/>
<dbReference type="PANTHER" id="PTHR43386:SF24">
    <property type="entry name" value="OLIGOPEPTIDE TRANSPORT SYSTEM PERMEASE PROTEIN AMID"/>
    <property type="match status" value="1"/>
</dbReference>
<evidence type="ECO:0000259" key="11">
    <source>
        <dbReference type="PROSITE" id="PS50928"/>
    </source>
</evidence>
<evidence type="ECO:0000256" key="10">
    <source>
        <dbReference type="RuleBase" id="RU363032"/>
    </source>
</evidence>
<keyword evidence="2 10" id="KW-0813">Transport</keyword>
<feature type="transmembrane region" description="Helical" evidence="10">
    <location>
        <begin position="312"/>
        <end position="335"/>
    </location>
</feature>
<accession>A0ABU7MM31</accession>
<evidence type="ECO:0000256" key="4">
    <source>
        <dbReference type="ARBA" id="ARBA00022692"/>
    </source>
</evidence>
<evidence type="ECO:0000256" key="2">
    <source>
        <dbReference type="ARBA" id="ARBA00022448"/>
    </source>
</evidence>
<feature type="transmembrane region" description="Helical" evidence="10">
    <location>
        <begin position="262"/>
        <end position="292"/>
    </location>
</feature>
<evidence type="ECO:0000256" key="6">
    <source>
        <dbReference type="ARBA" id="ARBA00022927"/>
    </source>
</evidence>
<evidence type="ECO:0000256" key="1">
    <source>
        <dbReference type="ARBA" id="ARBA00004651"/>
    </source>
</evidence>
<evidence type="ECO:0000256" key="7">
    <source>
        <dbReference type="ARBA" id="ARBA00022989"/>
    </source>
</evidence>
<dbReference type="Proteomes" id="UP001344817">
    <property type="component" value="Unassembled WGS sequence"/>
</dbReference>
<organism evidence="12 13">
    <name type="scientific">Mycoplasmopsis ciconiae</name>
    <dbReference type="NCBI Taxonomy" id="561067"/>
    <lineage>
        <taxon>Bacteria</taxon>
        <taxon>Bacillati</taxon>
        <taxon>Mycoplasmatota</taxon>
        <taxon>Mycoplasmoidales</taxon>
        <taxon>Metamycoplasmataceae</taxon>
        <taxon>Mycoplasmopsis</taxon>
    </lineage>
</organism>
<comment type="caution">
    <text evidence="12">The sequence shown here is derived from an EMBL/GenBank/DDBJ whole genome shotgun (WGS) entry which is preliminary data.</text>
</comment>
<protein>
    <submittedName>
        <fullName evidence="12">ABC transporter permease</fullName>
    </submittedName>
</protein>
<dbReference type="CDD" id="cd06261">
    <property type="entry name" value="TM_PBP2"/>
    <property type="match status" value="1"/>
</dbReference>
<dbReference type="PROSITE" id="PS50928">
    <property type="entry name" value="ABC_TM1"/>
    <property type="match status" value="1"/>
</dbReference>
<comment type="similarity">
    <text evidence="9">Belongs to the binding-protein-dependent transport system permease family. OppBC subfamily.</text>
</comment>
<dbReference type="EMBL" id="JAZDWZ010000011">
    <property type="protein sequence ID" value="MEE3928579.1"/>
    <property type="molecule type" value="Genomic_DNA"/>
</dbReference>
<feature type="domain" description="ABC transmembrane type-1" evidence="11">
    <location>
        <begin position="148"/>
        <end position="334"/>
    </location>
</feature>
<dbReference type="InterPro" id="IPR050366">
    <property type="entry name" value="BP-dependent_transpt_permease"/>
</dbReference>